<dbReference type="PROSITE" id="PS50234">
    <property type="entry name" value="VWFA"/>
    <property type="match status" value="1"/>
</dbReference>
<dbReference type="SMART" id="SM00327">
    <property type="entry name" value="VWA"/>
    <property type="match status" value="1"/>
</dbReference>
<feature type="transmembrane region" description="Helical" evidence="1">
    <location>
        <begin position="310"/>
        <end position="330"/>
    </location>
</feature>
<comment type="caution">
    <text evidence="3">The sequence shown here is derived from an EMBL/GenBank/DDBJ whole genome shotgun (WGS) entry which is preliminary data.</text>
</comment>
<dbReference type="EMBL" id="JBHRTL010000006">
    <property type="protein sequence ID" value="MFC3154860.1"/>
    <property type="molecule type" value="Genomic_DNA"/>
</dbReference>
<keyword evidence="4" id="KW-1185">Reference proteome</keyword>
<dbReference type="PANTHER" id="PTHR22550">
    <property type="entry name" value="SPORE GERMINATION PROTEIN"/>
    <property type="match status" value="1"/>
</dbReference>
<dbReference type="SUPFAM" id="SSF53300">
    <property type="entry name" value="vWA-like"/>
    <property type="match status" value="1"/>
</dbReference>
<dbReference type="PANTHER" id="PTHR22550:SF18">
    <property type="entry name" value="VWFA DOMAIN-CONTAINING PROTEIN"/>
    <property type="match status" value="1"/>
</dbReference>
<organism evidence="3 4">
    <name type="scientific">Gilvimarinus japonicus</name>
    <dbReference type="NCBI Taxonomy" id="1796469"/>
    <lineage>
        <taxon>Bacteria</taxon>
        <taxon>Pseudomonadati</taxon>
        <taxon>Pseudomonadota</taxon>
        <taxon>Gammaproteobacteria</taxon>
        <taxon>Cellvibrionales</taxon>
        <taxon>Cellvibrionaceae</taxon>
        <taxon>Gilvimarinus</taxon>
    </lineage>
</organism>
<keyword evidence="1" id="KW-0812">Transmembrane</keyword>
<keyword evidence="1" id="KW-1133">Transmembrane helix</keyword>
<evidence type="ECO:0000313" key="3">
    <source>
        <dbReference type="EMBL" id="MFC3154860.1"/>
    </source>
</evidence>
<keyword evidence="1" id="KW-0472">Membrane</keyword>
<protein>
    <submittedName>
        <fullName evidence="3">VWA domain-containing protein</fullName>
    </submittedName>
</protein>
<feature type="domain" description="VWFA" evidence="2">
    <location>
        <begin position="89"/>
        <end position="291"/>
    </location>
</feature>
<evidence type="ECO:0000313" key="4">
    <source>
        <dbReference type="Proteomes" id="UP001595548"/>
    </source>
</evidence>
<dbReference type="InterPro" id="IPR002035">
    <property type="entry name" value="VWF_A"/>
</dbReference>
<dbReference type="Gene3D" id="3.40.50.410">
    <property type="entry name" value="von Willebrand factor, type A domain"/>
    <property type="match status" value="1"/>
</dbReference>
<dbReference type="InterPro" id="IPR036465">
    <property type="entry name" value="vWFA_dom_sf"/>
</dbReference>
<dbReference type="Proteomes" id="UP001595548">
    <property type="component" value="Unassembled WGS sequence"/>
</dbReference>
<sequence>MFEFGWLWLLALLPAPLLMRFVPAKTQNDAALRVPFFNQVHGMGQSSQGGRKNIANYLLLWLIWVLCVLAAADPRWLGEAKSLPYTGRDLMLAVDISKSMDEKDMLPPGVTSMQFQNRSYNRLDAVKAVIGDFARQRQGDRLGLILFADQAYLQAPLTYDTATVNQLLQEAQIGFAGAATAIGDALGLAIKRLKDRPEGSRRIILLSDGANTAGQTEPMDAAQKARDMGVKIYTIGFGAEEQIVQTAFGPRRYNPSRDLDEGALQEIAELTGGQYFRARSTEELELIHKRLDALEPIELDELKVRPSKRLFFWPLGLALLLTLLLALRFIPFGTTAARTSHRQTAGADS</sequence>
<reference evidence="4" key="1">
    <citation type="journal article" date="2019" name="Int. J. Syst. Evol. Microbiol.">
        <title>The Global Catalogue of Microorganisms (GCM) 10K type strain sequencing project: providing services to taxonomists for standard genome sequencing and annotation.</title>
        <authorList>
            <consortium name="The Broad Institute Genomics Platform"/>
            <consortium name="The Broad Institute Genome Sequencing Center for Infectious Disease"/>
            <person name="Wu L."/>
            <person name="Ma J."/>
        </authorList>
    </citation>
    <scope>NUCLEOTIDE SEQUENCE [LARGE SCALE GENOMIC DNA]</scope>
    <source>
        <strain evidence="4">KCTC 52141</strain>
    </source>
</reference>
<proteinExistence type="predicted"/>
<dbReference type="RefSeq" id="WP_382415309.1">
    <property type="nucleotide sequence ID" value="NZ_AP031500.1"/>
</dbReference>
<feature type="transmembrane region" description="Helical" evidence="1">
    <location>
        <begin position="54"/>
        <end position="72"/>
    </location>
</feature>
<accession>A0ABV7HLX3</accession>
<dbReference type="InterPro" id="IPR033881">
    <property type="entry name" value="vWA_BatA_type"/>
</dbReference>
<evidence type="ECO:0000256" key="1">
    <source>
        <dbReference type="SAM" id="Phobius"/>
    </source>
</evidence>
<dbReference type="CDD" id="cd01467">
    <property type="entry name" value="vWA_BatA_type"/>
    <property type="match status" value="1"/>
</dbReference>
<name>A0ABV7HLX3_9GAMM</name>
<dbReference type="Pfam" id="PF00092">
    <property type="entry name" value="VWA"/>
    <property type="match status" value="1"/>
</dbReference>
<gene>
    <name evidence="3" type="ORF">ACFOEB_06550</name>
</gene>
<dbReference type="InterPro" id="IPR050768">
    <property type="entry name" value="UPF0353/GerABKA_families"/>
</dbReference>
<evidence type="ECO:0000259" key="2">
    <source>
        <dbReference type="PROSITE" id="PS50234"/>
    </source>
</evidence>